<keyword evidence="4" id="KW-1185">Reference proteome</keyword>
<name>A0ABP0Y4K5_9ROSI</name>
<dbReference type="EMBL" id="OZ021736">
    <property type="protein sequence ID" value="CAK9315379.1"/>
    <property type="molecule type" value="Genomic_DNA"/>
</dbReference>
<dbReference type="InterPro" id="IPR006566">
    <property type="entry name" value="FBD"/>
</dbReference>
<gene>
    <name evidence="3" type="ORF">CITCOLO1_LOCUS7172</name>
</gene>
<dbReference type="InterPro" id="IPR055357">
    <property type="entry name" value="LRR_At1g61320_AtMIF1"/>
</dbReference>
<evidence type="ECO:0000313" key="4">
    <source>
        <dbReference type="Proteomes" id="UP001642487"/>
    </source>
</evidence>
<dbReference type="SMART" id="SM00579">
    <property type="entry name" value="FBD"/>
    <property type="match status" value="1"/>
</dbReference>
<dbReference type="Proteomes" id="UP001642487">
    <property type="component" value="Chromosome 2"/>
</dbReference>
<sequence length="502" mass="57261">MTMETRSARRRRLSNPNPNPNPDLHYQTGVDYISHLPDALLHHILSSLPIKTAAQSAILSSRWRSLWFTLPDLDFSTSSISNHYPSDLIITRILNSRPHHSNVRLLRFSATLSFSRLNSLFRTAIRHQIQQLHLLVTTNDYFNFPRCVIASDSLRVFNLQSMHPGFRLPPPSVMGAGFRSLNSLSLARMVFHDRPSLLDLFTEKSFPVLKKLNLEKCFGLEYLGVKCPVLEDFSLQSCFQLQGLDVFGAKLQSIQVSNCFDAYTTPTWVKIVAPNLNTLIWAYNALNDEINIHLFTSRLNQASLGLLPHHFVTSKLHSVSALLFAISPALSLTLDSFCIDIVSSPNYFAYYFPSFNNVNCLELKTAFRKHNGAGLANIFRSCPVLHTLIIKIVDGGNIGRKDWRRDKWERTASEEEQFWETQIEALKSFLLHLKIVKIEGFMDCLSEVSLTQFLLKHGSALQRLTLLTTKTKHRDSLIRRREIKSQIMAFPRASSLVKVQYC</sequence>
<dbReference type="PANTHER" id="PTHR34145:SF28">
    <property type="entry name" value="F-BOX DOMAIN-CONTAINING PROTEIN"/>
    <property type="match status" value="1"/>
</dbReference>
<evidence type="ECO:0000259" key="2">
    <source>
        <dbReference type="SMART" id="SM00579"/>
    </source>
</evidence>
<dbReference type="PANTHER" id="PTHR34145">
    <property type="entry name" value="OS02G0105600 PROTEIN"/>
    <property type="match status" value="1"/>
</dbReference>
<dbReference type="InterPro" id="IPR053772">
    <property type="entry name" value="At1g61320/At1g61330-like"/>
</dbReference>
<dbReference type="InterPro" id="IPR036047">
    <property type="entry name" value="F-box-like_dom_sf"/>
</dbReference>
<proteinExistence type="predicted"/>
<evidence type="ECO:0000256" key="1">
    <source>
        <dbReference type="SAM" id="MobiDB-lite"/>
    </source>
</evidence>
<dbReference type="Pfam" id="PF23622">
    <property type="entry name" value="LRR_At1g61320_AtMIF1"/>
    <property type="match status" value="1"/>
</dbReference>
<organism evidence="3 4">
    <name type="scientific">Citrullus colocynthis</name>
    <name type="common">colocynth</name>
    <dbReference type="NCBI Taxonomy" id="252529"/>
    <lineage>
        <taxon>Eukaryota</taxon>
        <taxon>Viridiplantae</taxon>
        <taxon>Streptophyta</taxon>
        <taxon>Embryophyta</taxon>
        <taxon>Tracheophyta</taxon>
        <taxon>Spermatophyta</taxon>
        <taxon>Magnoliopsida</taxon>
        <taxon>eudicotyledons</taxon>
        <taxon>Gunneridae</taxon>
        <taxon>Pentapetalae</taxon>
        <taxon>rosids</taxon>
        <taxon>fabids</taxon>
        <taxon>Cucurbitales</taxon>
        <taxon>Cucurbitaceae</taxon>
        <taxon>Benincaseae</taxon>
        <taxon>Citrullus</taxon>
    </lineage>
</organism>
<protein>
    <recommendedName>
        <fullName evidence="2">FBD domain-containing protein</fullName>
    </recommendedName>
</protein>
<evidence type="ECO:0000313" key="3">
    <source>
        <dbReference type="EMBL" id="CAK9315379.1"/>
    </source>
</evidence>
<reference evidence="3 4" key="1">
    <citation type="submission" date="2024-03" db="EMBL/GenBank/DDBJ databases">
        <authorList>
            <person name="Gkanogiannis A."/>
            <person name="Becerra Lopez-Lavalle L."/>
        </authorList>
    </citation>
    <scope>NUCLEOTIDE SEQUENCE [LARGE SCALE GENOMIC DNA]</scope>
</reference>
<dbReference type="CDD" id="cd22160">
    <property type="entry name" value="F-box_AtFBL13-like"/>
    <property type="match status" value="1"/>
</dbReference>
<dbReference type="InterPro" id="IPR001810">
    <property type="entry name" value="F-box_dom"/>
</dbReference>
<dbReference type="SUPFAM" id="SSF81383">
    <property type="entry name" value="F-box domain"/>
    <property type="match status" value="1"/>
</dbReference>
<dbReference type="Gene3D" id="3.80.10.10">
    <property type="entry name" value="Ribonuclease Inhibitor"/>
    <property type="match status" value="1"/>
</dbReference>
<feature type="region of interest" description="Disordered" evidence="1">
    <location>
        <begin position="1"/>
        <end position="25"/>
    </location>
</feature>
<dbReference type="InterPro" id="IPR053781">
    <property type="entry name" value="F-box_AtFBL13-like"/>
</dbReference>
<dbReference type="InterPro" id="IPR032675">
    <property type="entry name" value="LRR_dom_sf"/>
</dbReference>
<dbReference type="Pfam" id="PF00646">
    <property type="entry name" value="F-box"/>
    <property type="match status" value="1"/>
</dbReference>
<dbReference type="SUPFAM" id="SSF52047">
    <property type="entry name" value="RNI-like"/>
    <property type="match status" value="1"/>
</dbReference>
<feature type="domain" description="FBD" evidence="2">
    <location>
        <begin position="427"/>
        <end position="502"/>
    </location>
</feature>
<accession>A0ABP0Y4K5</accession>